<dbReference type="PANTHER" id="PTHR39183">
    <property type="entry name" value="SPORE COAT PROTEIN F-LIKE PROTEIN YHCQ"/>
    <property type="match status" value="1"/>
</dbReference>
<keyword evidence="1" id="KW-0167">Capsid protein</keyword>
<sequence>MGMITNNIVKNNTNINDEVIAGNMIGSATSAADAYLAATLTSSTPELRALYSSNLNGIIGGHSALTDLAVNRGWVSPYNKPSQQLADTFKKSQTTVENK</sequence>
<comment type="caution">
    <text evidence="1">The sequence shown here is derived from an EMBL/GenBank/DDBJ whole genome shotgun (WGS) entry which is preliminary data.</text>
</comment>
<reference evidence="1 2" key="1">
    <citation type="journal article" date="2019" name="Lett. Appl. Microbiol.">
        <title>A case of 'blown pack' spoilage of vacuum-packaged pork likely associated with Clostridium estertheticum in Canada.</title>
        <authorList>
            <person name="Zhang P."/>
            <person name="Ward P."/>
            <person name="McMullen L.M."/>
            <person name="Yang X."/>
        </authorList>
    </citation>
    <scope>NUCLEOTIDE SEQUENCE [LARGE SCALE GENOMIC DNA]</scope>
    <source>
        <strain evidence="1 2">MA19</strain>
    </source>
</reference>
<dbReference type="PANTHER" id="PTHR39183:SF1">
    <property type="entry name" value="SPORE COAT PROTEIN F-LIKE PROTEIN YHCQ"/>
    <property type="match status" value="1"/>
</dbReference>
<proteinExistence type="predicted"/>
<dbReference type="AlphaFoldDB" id="A0A5N7ITM0"/>
<dbReference type="Pfam" id="PF07875">
    <property type="entry name" value="Coat_F"/>
    <property type="match status" value="1"/>
</dbReference>
<keyword evidence="1" id="KW-0946">Virion</keyword>
<name>A0A5N7ITM0_9CLOT</name>
<evidence type="ECO:0000313" key="1">
    <source>
        <dbReference type="EMBL" id="MPQ64318.1"/>
    </source>
</evidence>
<evidence type="ECO:0000313" key="2">
    <source>
        <dbReference type="Proteomes" id="UP000342249"/>
    </source>
</evidence>
<dbReference type="RefSeq" id="WP_152753602.1">
    <property type="nucleotide sequence ID" value="NZ_JAHLDO010000012.1"/>
</dbReference>
<dbReference type="Proteomes" id="UP000342249">
    <property type="component" value="Unassembled WGS sequence"/>
</dbReference>
<dbReference type="EMBL" id="SPSF01000044">
    <property type="protein sequence ID" value="MPQ64318.1"/>
    <property type="molecule type" value="Genomic_DNA"/>
</dbReference>
<protein>
    <submittedName>
        <fullName evidence="1">Spore coat protein</fullName>
    </submittedName>
</protein>
<dbReference type="InterPro" id="IPR012851">
    <property type="entry name" value="Spore_coat_CotF-like"/>
</dbReference>
<accession>A0A5N7ITM0</accession>
<gene>
    <name evidence="1" type="ORF">E4V82_19695</name>
</gene>
<organism evidence="1 2">
    <name type="scientific">Clostridium estertheticum</name>
    <dbReference type="NCBI Taxonomy" id="238834"/>
    <lineage>
        <taxon>Bacteria</taxon>
        <taxon>Bacillati</taxon>
        <taxon>Bacillota</taxon>
        <taxon>Clostridia</taxon>
        <taxon>Eubacteriales</taxon>
        <taxon>Clostridiaceae</taxon>
        <taxon>Clostridium</taxon>
    </lineage>
</organism>